<dbReference type="InterPro" id="IPR032823">
    <property type="entry name" value="BCA_ABC_TP_C"/>
</dbReference>
<dbReference type="GO" id="GO:0005524">
    <property type="term" value="F:ATP binding"/>
    <property type="evidence" value="ECO:0007669"/>
    <property type="project" value="UniProtKB-KW"/>
</dbReference>
<reference evidence="5 6" key="1">
    <citation type="journal article" date="2011" name="Stand. Genomic Sci.">
        <title>Complete genome sequence of the thermophilic, hydrogen-oxidizing Bacillus tusciae type strain (T2) and reclassification in the new genus, Kyrpidia gen. nov. as Kyrpidia tusciae comb. nov. and emendation of the family Alicyclobacillaceae da Costa and Rainey, 2010.</title>
        <authorList>
            <person name="Klenk H.P."/>
            <person name="Lapidus A."/>
            <person name="Chertkov O."/>
            <person name="Copeland A."/>
            <person name="Del Rio T.G."/>
            <person name="Nolan M."/>
            <person name="Lucas S."/>
            <person name="Chen F."/>
            <person name="Tice H."/>
            <person name="Cheng J.F."/>
            <person name="Han C."/>
            <person name="Bruce D."/>
            <person name="Goodwin L."/>
            <person name="Pitluck S."/>
            <person name="Pati A."/>
            <person name="Ivanova N."/>
            <person name="Mavromatis K."/>
            <person name="Daum C."/>
            <person name="Chen A."/>
            <person name="Palaniappan K."/>
            <person name="Chang Y.J."/>
            <person name="Land M."/>
            <person name="Hauser L."/>
            <person name="Jeffries C.D."/>
            <person name="Detter J.C."/>
            <person name="Rohde M."/>
            <person name="Abt B."/>
            <person name="Pukall R."/>
            <person name="Goker M."/>
            <person name="Bristow J."/>
            <person name="Markowitz V."/>
            <person name="Hugenholtz P."/>
            <person name="Eisen J.A."/>
        </authorList>
    </citation>
    <scope>NUCLEOTIDE SEQUENCE [LARGE SCALE GENOMIC DNA]</scope>
    <source>
        <strain evidence="5 6">DSM 2912</strain>
    </source>
</reference>
<dbReference type="OrthoDB" id="9805514at2"/>
<dbReference type="InterPro" id="IPR027417">
    <property type="entry name" value="P-loop_NTPase"/>
</dbReference>
<dbReference type="InterPro" id="IPR003439">
    <property type="entry name" value="ABC_transporter-like_ATP-bd"/>
</dbReference>
<protein>
    <submittedName>
        <fullName evidence="5">ABC transporter related protein</fullName>
    </submittedName>
</protein>
<dbReference type="GO" id="GO:0015808">
    <property type="term" value="P:L-alanine transport"/>
    <property type="evidence" value="ECO:0007669"/>
    <property type="project" value="TreeGrafter"/>
</dbReference>
<dbReference type="GO" id="GO:1903806">
    <property type="term" value="P:L-isoleucine import across plasma membrane"/>
    <property type="evidence" value="ECO:0007669"/>
    <property type="project" value="TreeGrafter"/>
</dbReference>
<dbReference type="CDD" id="cd03219">
    <property type="entry name" value="ABC_Mj1267_LivG_branched"/>
    <property type="match status" value="1"/>
</dbReference>
<evidence type="ECO:0000259" key="4">
    <source>
        <dbReference type="PROSITE" id="PS50893"/>
    </source>
</evidence>
<dbReference type="HOGENOM" id="CLU_000604_1_2_9"/>
<sequence>MNSDRPVLEAKELTKQFSGFVALKDFSVQIPKGSITAVIGPNGAGKSTFFHLVTGLHAPTSGKVLHNGEDMTALPPSQRVSRGIARTFQGVRLFPAMTVLENVLVACRGQGRGGVGNALFRPRAFRRAERQRIEWAYSCLSFVSPSLYRRANELAFHLPYGEQRRVELARALATQPEVLILDEPAAGLSQVERKELSSFLERIAARGITVVLIEHDMRLVMSLAERVVVLNHGVKIAEGSPAEVRQDPQVIASYLGTSGFEQAPVGTVDGAPGLREGDRYAVAP</sequence>
<gene>
    <name evidence="5" type="ordered locus">Btus_3070</name>
</gene>
<dbReference type="GO" id="GO:0015192">
    <property type="term" value="F:L-phenylalanine transmembrane transporter activity"/>
    <property type="evidence" value="ECO:0007669"/>
    <property type="project" value="TreeGrafter"/>
</dbReference>
<name>D5WWC4_KYRT2</name>
<evidence type="ECO:0000256" key="1">
    <source>
        <dbReference type="ARBA" id="ARBA00022448"/>
    </source>
</evidence>
<dbReference type="SUPFAM" id="SSF52540">
    <property type="entry name" value="P-loop containing nucleoside triphosphate hydrolases"/>
    <property type="match status" value="1"/>
</dbReference>
<dbReference type="KEGG" id="bts:Btus_3070"/>
<dbReference type="GO" id="GO:0005886">
    <property type="term" value="C:plasma membrane"/>
    <property type="evidence" value="ECO:0007669"/>
    <property type="project" value="TreeGrafter"/>
</dbReference>
<dbReference type="STRING" id="562970.Btus_3070"/>
<evidence type="ECO:0000256" key="2">
    <source>
        <dbReference type="ARBA" id="ARBA00022741"/>
    </source>
</evidence>
<dbReference type="GO" id="GO:1903805">
    <property type="term" value="P:L-valine import across plasma membrane"/>
    <property type="evidence" value="ECO:0007669"/>
    <property type="project" value="TreeGrafter"/>
</dbReference>
<dbReference type="GO" id="GO:0042941">
    <property type="term" value="P:D-alanine transmembrane transport"/>
    <property type="evidence" value="ECO:0007669"/>
    <property type="project" value="TreeGrafter"/>
</dbReference>
<dbReference type="RefSeq" id="WP_013076968.1">
    <property type="nucleotide sequence ID" value="NC_014098.1"/>
</dbReference>
<keyword evidence="1" id="KW-0813">Transport</keyword>
<keyword evidence="6" id="KW-1185">Reference proteome</keyword>
<keyword evidence="2" id="KW-0547">Nucleotide-binding</keyword>
<dbReference type="PANTHER" id="PTHR45772">
    <property type="entry name" value="CONSERVED COMPONENT OF ABC TRANSPORTER FOR NATURAL AMINO ACIDS-RELATED"/>
    <property type="match status" value="1"/>
</dbReference>
<dbReference type="PANTHER" id="PTHR45772:SF7">
    <property type="entry name" value="AMINO ACID ABC TRANSPORTER ATP-BINDING PROTEIN"/>
    <property type="match status" value="1"/>
</dbReference>
<dbReference type="Pfam" id="PF12399">
    <property type="entry name" value="BCA_ABC_TP_C"/>
    <property type="match status" value="1"/>
</dbReference>
<dbReference type="Gene3D" id="3.40.50.300">
    <property type="entry name" value="P-loop containing nucleotide triphosphate hydrolases"/>
    <property type="match status" value="1"/>
</dbReference>
<evidence type="ECO:0000256" key="3">
    <source>
        <dbReference type="ARBA" id="ARBA00022840"/>
    </source>
</evidence>
<organism evidence="5 6">
    <name type="scientific">Kyrpidia tusciae (strain DSM 2912 / NBRC 15312 / T2)</name>
    <name type="common">Bacillus tusciae</name>
    <dbReference type="NCBI Taxonomy" id="562970"/>
    <lineage>
        <taxon>Bacteria</taxon>
        <taxon>Bacillati</taxon>
        <taxon>Bacillota</taxon>
        <taxon>Bacilli</taxon>
        <taxon>Bacillales</taxon>
        <taxon>Alicyclobacillaceae</taxon>
        <taxon>Kyrpidia</taxon>
    </lineage>
</organism>
<keyword evidence="3" id="KW-0067">ATP-binding</keyword>
<dbReference type="InterPro" id="IPR051120">
    <property type="entry name" value="ABC_AA/LPS_Transport"/>
</dbReference>
<dbReference type="GO" id="GO:0015188">
    <property type="term" value="F:L-isoleucine transmembrane transporter activity"/>
    <property type="evidence" value="ECO:0007669"/>
    <property type="project" value="TreeGrafter"/>
</dbReference>
<dbReference type="Proteomes" id="UP000002368">
    <property type="component" value="Chromosome"/>
</dbReference>
<proteinExistence type="predicted"/>
<dbReference type="AlphaFoldDB" id="D5WWC4"/>
<dbReference type="Pfam" id="PF00005">
    <property type="entry name" value="ABC_tran"/>
    <property type="match status" value="1"/>
</dbReference>
<evidence type="ECO:0000313" key="5">
    <source>
        <dbReference type="EMBL" id="ADG07689.1"/>
    </source>
</evidence>
<dbReference type="PROSITE" id="PS50893">
    <property type="entry name" value="ABC_TRANSPORTER_2"/>
    <property type="match status" value="1"/>
</dbReference>
<dbReference type="GO" id="GO:0016887">
    <property type="term" value="F:ATP hydrolysis activity"/>
    <property type="evidence" value="ECO:0007669"/>
    <property type="project" value="InterPro"/>
</dbReference>
<evidence type="ECO:0000313" key="6">
    <source>
        <dbReference type="Proteomes" id="UP000002368"/>
    </source>
</evidence>
<accession>D5WWC4</accession>
<dbReference type="InterPro" id="IPR003593">
    <property type="entry name" value="AAA+_ATPase"/>
</dbReference>
<dbReference type="GO" id="GO:0005304">
    <property type="term" value="F:L-valine transmembrane transporter activity"/>
    <property type="evidence" value="ECO:0007669"/>
    <property type="project" value="TreeGrafter"/>
</dbReference>
<dbReference type="FunFam" id="3.40.50.300:FF:000421">
    <property type="entry name" value="Branched-chain amino acid ABC transporter ATP-binding protein"/>
    <property type="match status" value="1"/>
</dbReference>
<dbReference type="eggNOG" id="COG0411">
    <property type="taxonomic scope" value="Bacteria"/>
</dbReference>
<dbReference type="EMBL" id="CP002017">
    <property type="protein sequence ID" value="ADG07689.1"/>
    <property type="molecule type" value="Genomic_DNA"/>
</dbReference>
<feature type="domain" description="ABC transporter" evidence="4">
    <location>
        <begin position="8"/>
        <end position="257"/>
    </location>
</feature>
<dbReference type="SMART" id="SM00382">
    <property type="entry name" value="AAA"/>
    <property type="match status" value="1"/>
</dbReference>